<dbReference type="RefSeq" id="WP_123641600.1">
    <property type="nucleotide sequence ID" value="NZ_ML119083.1"/>
</dbReference>
<organism evidence="1 2">
    <name type="scientific">Histidinibacterium lentulum</name>
    <dbReference type="NCBI Taxonomy" id="2480588"/>
    <lineage>
        <taxon>Bacteria</taxon>
        <taxon>Pseudomonadati</taxon>
        <taxon>Pseudomonadota</taxon>
        <taxon>Alphaproteobacteria</taxon>
        <taxon>Rhodobacterales</taxon>
        <taxon>Paracoccaceae</taxon>
        <taxon>Histidinibacterium</taxon>
    </lineage>
</organism>
<dbReference type="AlphaFoldDB" id="A0A3N2R6P7"/>
<sequence>MDRHSTLVVWAKTLLPLGAIALLSTLFLVSQPRGVEDAEIPFADLDALARDEQVSAPSFSGVADDGSVVAISADSARPAGDARDGLVLQVVRGTVDSPGGRRLTFAAGDGLLETEAGTARFSGPVTIETTGGYRMEAATLHADLEAGRLMAQGPVTAEAPYGSLSAGQLVAETPEGGGARLVFQDGVRLVYQPQPDEGTPR</sequence>
<evidence type="ECO:0000313" key="2">
    <source>
        <dbReference type="Proteomes" id="UP000268016"/>
    </source>
</evidence>
<accession>A0A3N2R6P7</accession>
<evidence type="ECO:0008006" key="3">
    <source>
        <dbReference type="Google" id="ProtNLM"/>
    </source>
</evidence>
<dbReference type="Proteomes" id="UP000268016">
    <property type="component" value="Unassembled WGS sequence"/>
</dbReference>
<keyword evidence="2" id="KW-1185">Reference proteome</keyword>
<evidence type="ECO:0000313" key="1">
    <source>
        <dbReference type="EMBL" id="ROU03051.1"/>
    </source>
</evidence>
<name>A0A3N2R6P7_9RHOB</name>
<dbReference type="EMBL" id="RDRB01000003">
    <property type="protein sequence ID" value="ROU03051.1"/>
    <property type="molecule type" value="Genomic_DNA"/>
</dbReference>
<reference evidence="1 2" key="1">
    <citation type="submission" date="2018-10" db="EMBL/GenBank/DDBJ databases">
        <title>Histidinibacterium lentulum gen. nov., sp. nov., a marine bacterium from the culture broth of Picochlorum sp. 122.</title>
        <authorList>
            <person name="Wang G."/>
        </authorList>
    </citation>
    <scope>NUCLEOTIDE SEQUENCE [LARGE SCALE GENOMIC DNA]</scope>
    <source>
        <strain evidence="1 2">B17</strain>
    </source>
</reference>
<comment type="caution">
    <text evidence="1">The sequence shown here is derived from an EMBL/GenBank/DDBJ whole genome shotgun (WGS) entry which is preliminary data.</text>
</comment>
<protein>
    <recommendedName>
        <fullName evidence="3">LPS export ABC transporter periplasmic protein LptC</fullName>
    </recommendedName>
</protein>
<dbReference type="OrthoDB" id="7871110at2"/>
<gene>
    <name evidence="1" type="ORF">EAT49_07090</name>
</gene>
<proteinExistence type="predicted"/>